<name>A0A382FKX4_9ZZZZ</name>
<accession>A0A382FKX4</accession>
<dbReference type="NCBIfam" id="NF035938">
    <property type="entry name" value="EboA_domain"/>
    <property type="match status" value="1"/>
</dbReference>
<reference evidence="1" key="1">
    <citation type="submission" date="2018-05" db="EMBL/GenBank/DDBJ databases">
        <authorList>
            <person name="Lanie J.A."/>
            <person name="Ng W.-L."/>
            <person name="Kazmierczak K.M."/>
            <person name="Andrzejewski T.M."/>
            <person name="Davidsen T.M."/>
            <person name="Wayne K.J."/>
            <person name="Tettelin H."/>
            <person name="Glass J.I."/>
            <person name="Rusch D."/>
            <person name="Podicherti R."/>
            <person name="Tsui H.-C.T."/>
            <person name="Winkler M.E."/>
        </authorList>
    </citation>
    <scope>NUCLEOTIDE SEQUENCE</scope>
</reference>
<organism evidence="1">
    <name type="scientific">marine metagenome</name>
    <dbReference type="NCBI Taxonomy" id="408172"/>
    <lineage>
        <taxon>unclassified sequences</taxon>
        <taxon>metagenomes</taxon>
        <taxon>ecological metagenomes</taxon>
    </lineage>
</organism>
<evidence type="ECO:0000313" key="1">
    <source>
        <dbReference type="EMBL" id="SVB63262.1"/>
    </source>
</evidence>
<sequence>MSDGFADILWARVDGPARSWLERAWPAVDEGLTSVRFRAAFAGIGRRLREYQLGDEDIQNLADAGVVGARGWGIDAIARTALLLRALEILSSDRHRGFVRQVYLRGDYREQAAVLRSLPFLPEPERFLDLAVEACRTNVLDVFEGIACENTYPAAYFPEANFNQLVLKAIFMEVAVSRVAGLDGRVTVELQRMATDFADERRAASRAVPGDVDLIENLAAS</sequence>
<proteinExistence type="predicted"/>
<dbReference type="EMBL" id="UINC01050379">
    <property type="protein sequence ID" value="SVB63262.1"/>
    <property type="molecule type" value="Genomic_DNA"/>
</dbReference>
<dbReference type="InterPro" id="IPR047715">
    <property type="entry name" value="EboA_dom"/>
</dbReference>
<gene>
    <name evidence="1" type="ORF">METZ01_LOCUS216116</name>
</gene>
<protein>
    <submittedName>
        <fullName evidence="1">Uncharacterized protein</fullName>
    </submittedName>
</protein>
<dbReference type="AlphaFoldDB" id="A0A382FKX4"/>